<gene>
    <name evidence="10" type="ORF">LXT13_27375</name>
</gene>
<comment type="catalytic activity">
    <reaction evidence="1 5 6">
        <text>[protein]-peptidylproline (omega=180) = [protein]-peptidylproline (omega=0)</text>
        <dbReference type="Rhea" id="RHEA:16237"/>
        <dbReference type="Rhea" id="RHEA-COMP:10747"/>
        <dbReference type="Rhea" id="RHEA-COMP:10748"/>
        <dbReference type="ChEBI" id="CHEBI:83833"/>
        <dbReference type="ChEBI" id="CHEBI:83834"/>
        <dbReference type="EC" id="5.2.1.8"/>
    </reaction>
</comment>
<feature type="region of interest" description="Disordered" evidence="7">
    <location>
        <begin position="28"/>
        <end position="47"/>
    </location>
</feature>
<dbReference type="InterPro" id="IPR001179">
    <property type="entry name" value="PPIase_FKBP_dom"/>
</dbReference>
<evidence type="ECO:0000313" key="10">
    <source>
        <dbReference type="EMBL" id="MCE4558111.1"/>
    </source>
</evidence>
<keyword evidence="11" id="KW-1185">Reference proteome</keyword>
<evidence type="ECO:0000256" key="6">
    <source>
        <dbReference type="RuleBase" id="RU003915"/>
    </source>
</evidence>
<dbReference type="Gene3D" id="3.10.50.40">
    <property type="match status" value="2"/>
</dbReference>
<dbReference type="PANTHER" id="PTHR43811:SF19">
    <property type="entry name" value="39 KDA FK506-BINDING NUCLEAR PROTEIN"/>
    <property type="match status" value="1"/>
</dbReference>
<name>A0ABS8Y4L8_9BURK</name>
<evidence type="ECO:0000256" key="8">
    <source>
        <dbReference type="SAM" id="SignalP"/>
    </source>
</evidence>
<dbReference type="InterPro" id="IPR046357">
    <property type="entry name" value="PPIase_dom_sf"/>
</dbReference>
<reference evidence="10 11" key="1">
    <citation type="submission" date="2021-12" db="EMBL/GenBank/DDBJ databases">
        <title>Genome seq of P8.</title>
        <authorList>
            <person name="Seo T."/>
        </authorList>
    </citation>
    <scope>NUCLEOTIDE SEQUENCE [LARGE SCALE GENOMIC DNA]</scope>
    <source>
        <strain evidence="10 11">P8</strain>
    </source>
</reference>
<dbReference type="EMBL" id="JAJTWU010000017">
    <property type="protein sequence ID" value="MCE4558111.1"/>
    <property type="molecule type" value="Genomic_DNA"/>
</dbReference>
<dbReference type="SUPFAM" id="SSF54534">
    <property type="entry name" value="FKBP-like"/>
    <property type="match status" value="2"/>
</dbReference>
<evidence type="ECO:0000256" key="3">
    <source>
        <dbReference type="ARBA" id="ARBA00023110"/>
    </source>
</evidence>
<evidence type="ECO:0000313" key="11">
    <source>
        <dbReference type="Proteomes" id="UP001200741"/>
    </source>
</evidence>
<dbReference type="RefSeq" id="WP_233375537.1">
    <property type="nucleotide sequence ID" value="NZ_JAJTWU010000017.1"/>
</dbReference>
<evidence type="ECO:0000256" key="4">
    <source>
        <dbReference type="ARBA" id="ARBA00023235"/>
    </source>
</evidence>
<protein>
    <recommendedName>
        <fullName evidence="6">Peptidyl-prolyl cis-trans isomerase</fullName>
        <ecNumber evidence="6">5.2.1.8</ecNumber>
    </recommendedName>
</protein>
<keyword evidence="4 5" id="KW-0413">Isomerase</keyword>
<comment type="caution">
    <text evidence="10">The sequence shown here is derived from an EMBL/GenBank/DDBJ whole genome shotgun (WGS) entry which is preliminary data.</text>
</comment>
<evidence type="ECO:0000256" key="5">
    <source>
        <dbReference type="PROSITE-ProRule" id="PRU00277"/>
    </source>
</evidence>
<dbReference type="Pfam" id="PF00254">
    <property type="entry name" value="FKBP_C"/>
    <property type="match status" value="2"/>
</dbReference>
<dbReference type="EC" id="5.2.1.8" evidence="6"/>
<dbReference type="PANTHER" id="PTHR43811">
    <property type="entry name" value="FKBP-TYPE PEPTIDYL-PROLYL CIS-TRANS ISOMERASE FKPA"/>
    <property type="match status" value="1"/>
</dbReference>
<feature type="domain" description="PPIase FKBP-type" evidence="9">
    <location>
        <begin position="187"/>
        <end position="280"/>
    </location>
</feature>
<feature type="chain" id="PRO_5045168995" description="Peptidyl-prolyl cis-trans isomerase" evidence="8">
    <location>
        <begin position="23"/>
        <end position="280"/>
    </location>
</feature>
<sequence length="280" mass="27856">MTVVRTRRLSLLLALSASLGLAACGGGGGDGGSGTPPTSDPNGWNAVTGLKTADTVVGSGATADTGKPVTVAYTGWVYDVRNANSKGTQFGTNVGAAPFYVLLGTGNPLKGFDQGIQGMKVGGKRTVTVPAGLGYGSTGTSDGVIPANAALVFDIELLAVDPNGWLKVTQLKTVDTLVGAGAVASAGKTVSVTYTGWLYDERVGTTKGTQFDSNVGKAALTFKLGAGGTIAGFDTGIQGMQVGGKRTITIPAAQGYGSAGYNGIPGGAALVFDVEVTAVN</sequence>
<organism evidence="10 11">
    <name type="scientific">Pelomonas cellulosilytica</name>
    <dbReference type="NCBI Taxonomy" id="2906762"/>
    <lineage>
        <taxon>Bacteria</taxon>
        <taxon>Pseudomonadati</taxon>
        <taxon>Pseudomonadota</taxon>
        <taxon>Betaproteobacteria</taxon>
        <taxon>Burkholderiales</taxon>
        <taxon>Sphaerotilaceae</taxon>
        <taxon>Roseateles</taxon>
    </lineage>
</organism>
<proteinExistence type="inferred from homology"/>
<evidence type="ECO:0000256" key="2">
    <source>
        <dbReference type="ARBA" id="ARBA00006577"/>
    </source>
</evidence>
<evidence type="ECO:0000259" key="9">
    <source>
        <dbReference type="PROSITE" id="PS50059"/>
    </source>
</evidence>
<feature type="signal peptide" evidence="8">
    <location>
        <begin position="1"/>
        <end position="22"/>
    </location>
</feature>
<dbReference type="GO" id="GO:0003755">
    <property type="term" value="F:peptidyl-prolyl cis-trans isomerase activity"/>
    <property type="evidence" value="ECO:0007669"/>
    <property type="project" value="UniProtKB-EC"/>
</dbReference>
<comment type="similarity">
    <text evidence="2 6">Belongs to the FKBP-type PPIase family.</text>
</comment>
<evidence type="ECO:0000256" key="1">
    <source>
        <dbReference type="ARBA" id="ARBA00000971"/>
    </source>
</evidence>
<evidence type="ECO:0000256" key="7">
    <source>
        <dbReference type="SAM" id="MobiDB-lite"/>
    </source>
</evidence>
<dbReference type="Proteomes" id="UP001200741">
    <property type="component" value="Unassembled WGS sequence"/>
</dbReference>
<feature type="domain" description="PPIase FKBP-type" evidence="9">
    <location>
        <begin position="66"/>
        <end position="161"/>
    </location>
</feature>
<dbReference type="PROSITE" id="PS50059">
    <property type="entry name" value="FKBP_PPIASE"/>
    <property type="match status" value="2"/>
</dbReference>
<accession>A0ABS8Y4L8</accession>
<dbReference type="PROSITE" id="PS51257">
    <property type="entry name" value="PROKAR_LIPOPROTEIN"/>
    <property type="match status" value="1"/>
</dbReference>
<keyword evidence="3 5" id="KW-0697">Rotamase</keyword>
<keyword evidence="8" id="KW-0732">Signal</keyword>